<sequence length="117" mass="12322">MNGSWYEDITTGHTVGAGFTLLGWRARVRPSSGEVTLWIYVRNDVAINILAGANITDTTCFTVPASVAPPDFSSCGWGNGVNHGEGVVEPTGAVVLRSATVNIAAPSNIRIRASYSL</sequence>
<evidence type="ECO:0000313" key="1">
    <source>
        <dbReference type="EMBL" id="TDB82984.1"/>
    </source>
</evidence>
<keyword evidence="2" id="KW-1185">Reference proteome</keyword>
<accession>A0ABY2DCB6</accession>
<dbReference type="Proteomes" id="UP000295626">
    <property type="component" value="Unassembled WGS sequence"/>
</dbReference>
<protein>
    <submittedName>
        <fullName evidence="1">Uncharacterized protein</fullName>
    </submittedName>
</protein>
<gene>
    <name evidence="1" type="ORF">E1091_18525</name>
</gene>
<name>A0ABY2DCB6_9ACTN</name>
<evidence type="ECO:0000313" key="2">
    <source>
        <dbReference type="Proteomes" id="UP000295626"/>
    </source>
</evidence>
<organism evidence="1 2">
    <name type="scientific">Micromonospora fluostatini</name>
    <dbReference type="NCBI Taxonomy" id="1629071"/>
    <lineage>
        <taxon>Bacteria</taxon>
        <taxon>Bacillati</taxon>
        <taxon>Actinomycetota</taxon>
        <taxon>Actinomycetes</taxon>
        <taxon>Micromonosporales</taxon>
        <taxon>Micromonosporaceae</taxon>
        <taxon>Micromonospora</taxon>
    </lineage>
</organism>
<dbReference type="EMBL" id="SMKE01000971">
    <property type="protein sequence ID" value="TDB82984.1"/>
    <property type="molecule type" value="Genomic_DNA"/>
</dbReference>
<proteinExistence type="predicted"/>
<reference evidence="1 2" key="1">
    <citation type="submission" date="2019-02" db="EMBL/GenBank/DDBJ databases">
        <title>Draft genome sequences of novel Actinobacteria.</title>
        <authorList>
            <person name="Sahin N."/>
            <person name="Ay H."/>
            <person name="Saygin H."/>
        </authorList>
    </citation>
    <scope>NUCLEOTIDE SEQUENCE [LARGE SCALE GENOMIC DNA]</scope>
    <source>
        <strain evidence="1 2">JCM 30529</strain>
    </source>
</reference>
<comment type="caution">
    <text evidence="1">The sequence shown here is derived from an EMBL/GenBank/DDBJ whole genome shotgun (WGS) entry which is preliminary data.</text>
</comment>